<evidence type="ECO:0000256" key="2">
    <source>
        <dbReference type="ARBA" id="ARBA00022576"/>
    </source>
</evidence>
<dbReference type="InterPro" id="IPR050103">
    <property type="entry name" value="Class-III_PLP-dep_AT"/>
</dbReference>
<dbReference type="InterPro" id="IPR049704">
    <property type="entry name" value="Aminotrans_3_PPA_site"/>
</dbReference>
<dbReference type="EMBL" id="LCFP01000003">
    <property type="protein sequence ID" value="KKS98066.1"/>
    <property type="molecule type" value="Genomic_DNA"/>
</dbReference>
<evidence type="ECO:0000256" key="5">
    <source>
        <dbReference type="RuleBase" id="RU003560"/>
    </source>
</evidence>
<dbReference type="PANTHER" id="PTHR11986">
    <property type="entry name" value="AMINOTRANSFERASE CLASS III"/>
    <property type="match status" value="1"/>
</dbReference>
<dbReference type="InterPro" id="IPR015421">
    <property type="entry name" value="PyrdxlP-dep_Trfase_major"/>
</dbReference>
<dbReference type="EC" id="2.6.1.19" evidence="6"/>
<dbReference type="PROSITE" id="PS00600">
    <property type="entry name" value="AA_TRANSFER_CLASS_3"/>
    <property type="match status" value="1"/>
</dbReference>
<dbReference type="GO" id="GO:0034386">
    <property type="term" value="F:4-aminobutyrate:2-oxoglutarate transaminase activity"/>
    <property type="evidence" value="ECO:0007669"/>
    <property type="project" value="UniProtKB-EC"/>
</dbReference>
<comment type="similarity">
    <text evidence="5">Belongs to the class-III pyridoxal-phosphate-dependent aminotransferase family.</text>
</comment>
<dbReference type="STRING" id="1618443.UV73_C0003G0008"/>
<evidence type="ECO:0000313" key="6">
    <source>
        <dbReference type="EMBL" id="KKS98066.1"/>
    </source>
</evidence>
<proteinExistence type="inferred from homology"/>
<dbReference type="InterPro" id="IPR015422">
    <property type="entry name" value="PyrdxlP-dep_Trfase_small"/>
</dbReference>
<dbReference type="GO" id="GO:0030170">
    <property type="term" value="F:pyridoxal phosphate binding"/>
    <property type="evidence" value="ECO:0007669"/>
    <property type="project" value="InterPro"/>
</dbReference>
<keyword evidence="3 6" id="KW-0808">Transferase</keyword>
<dbReference type="InterPro" id="IPR005814">
    <property type="entry name" value="Aminotrans_3"/>
</dbReference>
<organism evidence="6 7">
    <name type="scientific">Candidatus Gottesmanbacteria bacterium GW2011_GWA2_43_14</name>
    <dbReference type="NCBI Taxonomy" id="1618443"/>
    <lineage>
        <taxon>Bacteria</taxon>
        <taxon>Candidatus Gottesmaniibacteriota</taxon>
    </lineage>
</organism>
<sequence length="446" mass="49681">MKHKVKRQTDYLAHGDFVYRHFPVPVFVKAEGPSLIDEQGYKYFAAEAANGTTSLGFDRTLISEAVGKSHKTPSIPSFCETDIRKKVASRLGRKMREITSKEGKIAFELGGAQGMELALKIAKVNTKKSIFVVFEGGYHGRSVYTSQFSASHRYRSIMGDWRIPIVRLPYPDWEQSDSKNPNEYYEHCLNTVSRLTSSEVGGMITRNGEPDIAAFVLEPLLNAGGIVKPDKKYMEELVRIFKKQKALIVLDEVFCGFYRTGKMFGFQHYDFIPDIVVMSKAITNGITPLSCVWAKNPLLSDENFPPGTHSATFINNPLALSAADSVLDRFENWKTRDSDLEYLEKSFIKIFTEIKNSSKLVKSVFALGGVGRLLLKDNIAGKILDIARTVALKKPVDGYHGIILASTGMASNVVALNPPLNLSKKEISSMGKLLISTFEKADKMLL</sequence>
<dbReference type="InterPro" id="IPR015424">
    <property type="entry name" value="PyrdxlP-dep_Trfase"/>
</dbReference>
<comment type="caution">
    <text evidence="6">The sequence shown here is derived from an EMBL/GenBank/DDBJ whole genome shotgun (WGS) entry which is preliminary data.</text>
</comment>
<gene>
    <name evidence="6" type="ORF">UV73_C0003G0008</name>
</gene>
<dbReference type="Gene3D" id="3.90.1150.10">
    <property type="entry name" value="Aspartate Aminotransferase, domain 1"/>
    <property type="match status" value="1"/>
</dbReference>
<protein>
    <submittedName>
        <fullName evidence="6">Class III aminotransferase</fullName>
        <ecNumber evidence="6">2.6.1.19</ecNumber>
    </submittedName>
</protein>
<dbReference type="GO" id="GO:0042802">
    <property type="term" value="F:identical protein binding"/>
    <property type="evidence" value="ECO:0007669"/>
    <property type="project" value="TreeGrafter"/>
</dbReference>
<evidence type="ECO:0000256" key="1">
    <source>
        <dbReference type="ARBA" id="ARBA00001933"/>
    </source>
</evidence>
<reference evidence="6 7" key="1">
    <citation type="journal article" date="2015" name="Nature">
        <title>rRNA introns, odd ribosomes, and small enigmatic genomes across a large radiation of phyla.</title>
        <authorList>
            <person name="Brown C.T."/>
            <person name="Hug L.A."/>
            <person name="Thomas B.C."/>
            <person name="Sharon I."/>
            <person name="Castelle C.J."/>
            <person name="Singh A."/>
            <person name="Wilkins M.J."/>
            <person name="Williams K.H."/>
            <person name="Banfield J.F."/>
        </authorList>
    </citation>
    <scope>NUCLEOTIDE SEQUENCE [LARGE SCALE GENOMIC DNA]</scope>
</reference>
<dbReference type="Proteomes" id="UP000034894">
    <property type="component" value="Unassembled WGS sequence"/>
</dbReference>
<accession>A0A0G1FSR7</accession>
<dbReference type="PANTHER" id="PTHR11986:SF79">
    <property type="entry name" value="ACETYLORNITHINE AMINOTRANSFERASE, MITOCHONDRIAL"/>
    <property type="match status" value="1"/>
</dbReference>
<keyword evidence="2 6" id="KW-0032">Aminotransferase</keyword>
<dbReference type="Gene3D" id="3.40.640.10">
    <property type="entry name" value="Type I PLP-dependent aspartate aminotransferase-like (Major domain)"/>
    <property type="match status" value="1"/>
</dbReference>
<comment type="cofactor">
    <cofactor evidence="1">
        <name>pyridoxal 5'-phosphate</name>
        <dbReference type="ChEBI" id="CHEBI:597326"/>
    </cofactor>
</comment>
<evidence type="ECO:0000313" key="7">
    <source>
        <dbReference type="Proteomes" id="UP000034894"/>
    </source>
</evidence>
<evidence type="ECO:0000256" key="3">
    <source>
        <dbReference type="ARBA" id="ARBA00022679"/>
    </source>
</evidence>
<dbReference type="SUPFAM" id="SSF53383">
    <property type="entry name" value="PLP-dependent transferases"/>
    <property type="match status" value="1"/>
</dbReference>
<keyword evidence="4 5" id="KW-0663">Pyridoxal phosphate</keyword>
<name>A0A0G1FSR7_9BACT</name>
<evidence type="ECO:0000256" key="4">
    <source>
        <dbReference type="ARBA" id="ARBA00022898"/>
    </source>
</evidence>
<dbReference type="Pfam" id="PF00202">
    <property type="entry name" value="Aminotran_3"/>
    <property type="match status" value="1"/>
</dbReference>
<dbReference type="AlphaFoldDB" id="A0A0G1FSR7"/>